<dbReference type="AlphaFoldDB" id="A0A0M8ZX02"/>
<evidence type="ECO:0000313" key="3">
    <source>
        <dbReference type="Proteomes" id="UP000053105"/>
    </source>
</evidence>
<name>A0A0M8ZX02_9HYME</name>
<evidence type="ECO:0000256" key="1">
    <source>
        <dbReference type="SAM" id="MobiDB-lite"/>
    </source>
</evidence>
<keyword evidence="3" id="KW-1185">Reference proteome</keyword>
<accession>A0A0M8ZX02</accession>
<proteinExistence type="predicted"/>
<reference evidence="2 3" key="1">
    <citation type="submission" date="2015-07" db="EMBL/GenBank/DDBJ databases">
        <title>The genome of Melipona quadrifasciata.</title>
        <authorList>
            <person name="Pan H."/>
            <person name="Kapheim K."/>
        </authorList>
    </citation>
    <scope>NUCLEOTIDE SEQUENCE [LARGE SCALE GENOMIC DNA]</scope>
    <source>
        <strain evidence="2">0111107301</strain>
        <tissue evidence="2">Whole body</tissue>
    </source>
</reference>
<feature type="compositionally biased region" description="Polar residues" evidence="1">
    <location>
        <begin position="1"/>
        <end position="13"/>
    </location>
</feature>
<feature type="region of interest" description="Disordered" evidence="1">
    <location>
        <begin position="1"/>
        <end position="46"/>
    </location>
</feature>
<feature type="compositionally biased region" description="Basic and acidic residues" evidence="1">
    <location>
        <begin position="36"/>
        <end position="46"/>
    </location>
</feature>
<protein>
    <submittedName>
        <fullName evidence="2">Uncharacterized protein</fullName>
    </submittedName>
</protein>
<sequence>MAIFSQFQSSETWSAYGRGSPQVSKHEATSNGEGASVEKERAEIVP</sequence>
<evidence type="ECO:0000313" key="2">
    <source>
        <dbReference type="EMBL" id="KOX72825.1"/>
    </source>
</evidence>
<dbReference type="Proteomes" id="UP000053105">
    <property type="component" value="Unassembled WGS sequence"/>
</dbReference>
<gene>
    <name evidence="2" type="ORF">WN51_00765</name>
</gene>
<dbReference type="EMBL" id="KQ435812">
    <property type="protein sequence ID" value="KOX72825.1"/>
    <property type="molecule type" value="Genomic_DNA"/>
</dbReference>
<organism evidence="2 3">
    <name type="scientific">Melipona quadrifasciata</name>
    <dbReference type="NCBI Taxonomy" id="166423"/>
    <lineage>
        <taxon>Eukaryota</taxon>
        <taxon>Metazoa</taxon>
        <taxon>Ecdysozoa</taxon>
        <taxon>Arthropoda</taxon>
        <taxon>Hexapoda</taxon>
        <taxon>Insecta</taxon>
        <taxon>Pterygota</taxon>
        <taxon>Neoptera</taxon>
        <taxon>Endopterygota</taxon>
        <taxon>Hymenoptera</taxon>
        <taxon>Apocrita</taxon>
        <taxon>Aculeata</taxon>
        <taxon>Apoidea</taxon>
        <taxon>Anthophila</taxon>
        <taxon>Apidae</taxon>
        <taxon>Melipona</taxon>
    </lineage>
</organism>